<name>A0AAE0NVT1_SORBR</name>
<dbReference type="AlphaFoldDB" id="A0AAE0NVT1"/>
<evidence type="ECO:0000256" key="1">
    <source>
        <dbReference type="SAM" id="MobiDB-lite"/>
    </source>
</evidence>
<evidence type="ECO:0000313" key="3">
    <source>
        <dbReference type="Proteomes" id="UP001281003"/>
    </source>
</evidence>
<gene>
    <name evidence="2" type="ORF">B0T20DRAFT_397563</name>
</gene>
<reference evidence="2" key="2">
    <citation type="submission" date="2023-07" db="EMBL/GenBank/DDBJ databases">
        <authorList>
            <consortium name="Lawrence Berkeley National Laboratory"/>
            <person name="Haridas S."/>
            <person name="Hensen N."/>
            <person name="Bonometti L."/>
            <person name="Westerberg I."/>
            <person name="Brannstrom I.O."/>
            <person name="Guillou S."/>
            <person name="Cros-Aarteil S."/>
            <person name="Calhoun S."/>
            <person name="Kuo A."/>
            <person name="Mondo S."/>
            <person name="Pangilinan J."/>
            <person name="Riley R."/>
            <person name="LaButti K."/>
            <person name="Andreopoulos B."/>
            <person name="Lipzen A."/>
            <person name="Chen C."/>
            <person name="Yanf M."/>
            <person name="Daum C."/>
            <person name="Ng V."/>
            <person name="Clum A."/>
            <person name="Steindorff A."/>
            <person name="Ohm R."/>
            <person name="Martin F."/>
            <person name="Silar P."/>
            <person name="Natvig D."/>
            <person name="Lalanne C."/>
            <person name="Gautier V."/>
            <person name="Ament-velasquez S.L."/>
            <person name="Kruys A."/>
            <person name="Hutchinson M.I."/>
            <person name="Powell A.J."/>
            <person name="Barry K."/>
            <person name="Miller A.N."/>
            <person name="Grigoriev I.V."/>
            <person name="Debuchy R."/>
            <person name="Gladieux P."/>
            <person name="Thoren M.H."/>
            <person name="Johannesson H."/>
        </authorList>
    </citation>
    <scope>NUCLEOTIDE SEQUENCE</scope>
    <source>
        <strain evidence="2">FGSC 1904</strain>
    </source>
</reference>
<feature type="compositionally biased region" description="Low complexity" evidence="1">
    <location>
        <begin position="34"/>
        <end position="87"/>
    </location>
</feature>
<feature type="region of interest" description="Disordered" evidence="1">
    <location>
        <begin position="30"/>
        <end position="87"/>
    </location>
</feature>
<dbReference type="EMBL" id="JAUTDP010000015">
    <property type="protein sequence ID" value="KAK3388571.1"/>
    <property type="molecule type" value="Genomic_DNA"/>
</dbReference>
<keyword evidence="3" id="KW-1185">Reference proteome</keyword>
<comment type="caution">
    <text evidence="2">The sequence shown here is derived from an EMBL/GenBank/DDBJ whole genome shotgun (WGS) entry which is preliminary data.</text>
</comment>
<sequence>MEHVKTLAYVIRELAANPLTAFVSPLNSADMEDNPYGNPPNGNNNNAPGAEATAPHQQTTDDTNPNPNVTKGTATNGNATNGTAAAASPTPFKRAEYHTGLAYNCLHRLNLLVTKVQTPLGLTDDCAILLTKRNFEALIETCRRIAASLELSQDKEIAYLEKKMEDVEEMRVAWLINKAAEDWRMQNRLGGLNSEEANGKNGGGTR</sequence>
<protein>
    <submittedName>
        <fullName evidence="2">Uncharacterized protein</fullName>
    </submittedName>
</protein>
<proteinExistence type="predicted"/>
<accession>A0AAE0NVT1</accession>
<evidence type="ECO:0000313" key="2">
    <source>
        <dbReference type="EMBL" id="KAK3388571.1"/>
    </source>
</evidence>
<dbReference type="Proteomes" id="UP001281003">
    <property type="component" value="Unassembled WGS sequence"/>
</dbReference>
<reference evidence="2" key="1">
    <citation type="journal article" date="2023" name="Mol. Phylogenet. Evol.">
        <title>Genome-scale phylogeny and comparative genomics of the fungal order Sordariales.</title>
        <authorList>
            <person name="Hensen N."/>
            <person name="Bonometti L."/>
            <person name="Westerberg I."/>
            <person name="Brannstrom I.O."/>
            <person name="Guillou S."/>
            <person name="Cros-Aarteil S."/>
            <person name="Calhoun S."/>
            <person name="Haridas S."/>
            <person name="Kuo A."/>
            <person name="Mondo S."/>
            <person name="Pangilinan J."/>
            <person name="Riley R."/>
            <person name="LaButti K."/>
            <person name="Andreopoulos B."/>
            <person name="Lipzen A."/>
            <person name="Chen C."/>
            <person name="Yan M."/>
            <person name="Daum C."/>
            <person name="Ng V."/>
            <person name="Clum A."/>
            <person name="Steindorff A."/>
            <person name="Ohm R.A."/>
            <person name="Martin F."/>
            <person name="Silar P."/>
            <person name="Natvig D.O."/>
            <person name="Lalanne C."/>
            <person name="Gautier V."/>
            <person name="Ament-Velasquez S.L."/>
            <person name="Kruys A."/>
            <person name="Hutchinson M.I."/>
            <person name="Powell A.J."/>
            <person name="Barry K."/>
            <person name="Miller A.N."/>
            <person name="Grigoriev I.V."/>
            <person name="Debuchy R."/>
            <person name="Gladieux P."/>
            <person name="Hiltunen Thoren M."/>
            <person name="Johannesson H."/>
        </authorList>
    </citation>
    <scope>NUCLEOTIDE SEQUENCE</scope>
    <source>
        <strain evidence="2">FGSC 1904</strain>
    </source>
</reference>
<organism evidence="2 3">
    <name type="scientific">Sordaria brevicollis</name>
    <dbReference type="NCBI Taxonomy" id="83679"/>
    <lineage>
        <taxon>Eukaryota</taxon>
        <taxon>Fungi</taxon>
        <taxon>Dikarya</taxon>
        <taxon>Ascomycota</taxon>
        <taxon>Pezizomycotina</taxon>
        <taxon>Sordariomycetes</taxon>
        <taxon>Sordariomycetidae</taxon>
        <taxon>Sordariales</taxon>
        <taxon>Sordariaceae</taxon>
        <taxon>Sordaria</taxon>
    </lineage>
</organism>